<dbReference type="InterPro" id="IPR000522">
    <property type="entry name" value="ABC_transptr_permease_BtuC"/>
</dbReference>
<dbReference type="FunFam" id="1.10.3470.10:FF:000001">
    <property type="entry name" value="Vitamin B12 ABC transporter permease BtuC"/>
    <property type="match status" value="1"/>
</dbReference>
<comment type="caution">
    <text evidence="9">The sequence shown here is derived from an EMBL/GenBank/DDBJ whole genome shotgun (WGS) entry which is preliminary data.</text>
</comment>
<evidence type="ECO:0000256" key="3">
    <source>
        <dbReference type="ARBA" id="ARBA00022448"/>
    </source>
</evidence>
<evidence type="ECO:0000313" key="9">
    <source>
        <dbReference type="EMBL" id="OXE44283.1"/>
    </source>
</evidence>
<feature type="transmembrane region" description="Helical" evidence="8">
    <location>
        <begin position="21"/>
        <end position="41"/>
    </location>
</feature>
<gene>
    <name evidence="9" type="ORF">ADH67_12830</name>
</gene>
<reference evidence="10" key="1">
    <citation type="submission" date="2017-05" db="EMBL/GenBank/DDBJ databases">
        <title>Improved OligoMM genomes.</title>
        <authorList>
            <person name="Garzetti D."/>
        </authorList>
    </citation>
    <scope>NUCLEOTIDE SEQUENCE [LARGE SCALE GENOMIC DNA]</scope>
    <source>
        <strain evidence="10">YL45</strain>
    </source>
</reference>
<comment type="similarity">
    <text evidence="2">Belongs to the binding-protein-dependent transport system permease family. FecCD subfamily.</text>
</comment>
<evidence type="ECO:0000256" key="1">
    <source>
        <dbReference type="ARBA" id="ARBA00004651"/>
    </source>
</evidence>
<dbReference type="Pfam" id="PF01032">
    <property type="entry name" value="FecCD"/>
    <property type="match status" value="1"/>
</dbReference>
<feature type="transmembrane region" description="Helical" evidence="8">
    <location>
        <begin position="106"/>
        <end position="127"/>
    </location>
</feature>
<keyword evidence="3" id="KW-0813">Transport</keyword>
<keyword evidence="6 8" id="KW-1133">Transmembrane helix</keyword>
<accession>A0A227KA04</accession>
<dbReference type="GO" id="GO:0022857">
    <property type="term" value="F:transmembrane transporter activity"/>
    <property type="evidence" value="ECO:0007669"/>
    <property type="project" value="InterPro"/>
</dbReference>
<dbReference type="Gene3D" id="1.10.3470.10">
    <property type="entry name" value="ABC transporter involved in vitamin B12 uptake, BtuC"/>
    <property type="match status" value="1"/>
</dbReference>
<feature type="transmembrane region" description="Helical" evidence="8">
    <location>
        <begin position="133"/>
        <end position="153"/>
    </location>
</feature>
<feature type="transmembrane region" description="Helical" evidence="8">
    <location>
        <begin position="322"/>
        <end position="343"/>
    </location>
</feature>
<dbReference type="RefSeq" id="WP_066595452.1">
    <property type="nucleotide sequence ID" value="NZ_CAJTBZ010000024.1"/>
</dbReference>
<evidence type="ECO:0000256" key="4">
    <source>
        <dbReference type="ARBA" id="ARBA00022475"/>
    </source>
</evidence>
<evidence type="ECO:0000256" key="6">
    <source>
        <dbReference type="ARBA" id="ARBA00022989"/>
    </source>
</evidence>
<evidence type="ECO:0000256" key="2">
    <source>
        <dbReference type="ARBA" id="ARBA00007935"/>
    </source>
</evidence>
<evidence type="ECO:0000256" key="5">
    <source>
        <dbReference type="ARBA" id="ARBA00022692"/>
    </source>
</evidence>
<name>A0A227KA04_9BURK</name>
<keyword evidence="5 8" id="KW-0812">Transmembrane</keyword>
<proteinExistence type="inferred from homology"/>
<dbReference type="Proteomes" id="UP000214610">
    <property type="component" value="Unassembled WGS sequence"/>
</dbReference>
<feature type="transmembrane region" description="Helical" evidence="8">
    <location>
        <begin position="295"/>
        <end position="315"/>
    </location>
</feature>
<feature type="transmembrane region" description="Helical" evidence="8">
    <location>
        <begin position="254"/>
        <end position="280"/>
    </location>
</feature>
<keyword evidence="4" id="KW-1003">Cell membrane</keyword>
<dbReference type="EMBL" id="NHMP01000015">
    <property type="protein sequence ID" value="OXE44283.1"/>
    <property type="molecule type" value="Genomic_DNA"/>
</dbReference>
<dbReference type="InterPro" id="IPR037294">
    <property type="entry name" value="ABC_BtuC-like"/>
</dbReference>
<dbReference type="GeneID" id="78362883"/>
<feature type="transmembrane region" description="Helical" evidence="8">
    <location>
        <begin position="208"/>
        <end position="233"/>
    </location>
</feature>
<feature type="transmembrane region" description="Helical" evidence="8">
    <location>
        <begin position="72"/>
        <end position="94"/>
    </location>
</feature>
<evidence type="ECO:0000256" key="8">
    <source>
        <dbReference type="SAM" id="Phobius"/>
    </source>
</evidence>
<protein>
    <submittedName>
        <fullName evidence="9">Iron ABC transporter permease</fullName>
    </submittedName>
</protein>
<organism evidence="9 10">
    <name type="scientific">Turicimonas muris</name>
    <dbReference type="NCBI Taxonomy" id="1796652"/>
    <lineage>
        <taxon>Bacteria</taxon>
        <taxon>Pseudomonadati</taxon>
        <taxon>Pseudomonadota</taxon>
        <taxon>Betaproteobacteria</taxon>
        <taxon>Burkholderiales</taxon>
        <taxon>Sutterellaceae</taxon>
        <taxon>Turicimonas</taxon>
    </lineage>
</organism>
<dbReference type="GO" id="GO:0005886">
    <property type="term" value="C:plasma membrane"/>
    <property type="evidence" value="ECO:0007669"/>
    <property type="project" value="UniProtKB-SubCell"/>
</dbReference>
<dbReference type="CDD" id="cd06550">
    <property type="entry name" value="TM_ABC_iron-siderophores_like"/>
    <property type="match status" value="1"/>
</dbReference>
<comment type="subcellular location">
    <subcellularLocation>
        <location evidence="1">Cell membrane</location>
        <topology evidence="1">Multi-pass membrane protein</topology>
    </subcellularLocation>
</comment>
<dbReference type="AlphaFoldDB" id="A0A227KA04"/>
<dbReference type="GO" id="GO:0033214">
    <property type="term" value="P:siderophore-iron import into cell"/>
    <property type="evidence" value="ECO:0007669"/>
    <property type="project" value="TreeGrafter"/>
</dbReference>
<sequence>MALESHSKLIEEYKQRVRKRFMLSAFLLALLAVLVIFDIQVGSSNIDLNELLKALAEGPNGDSSTAFIVWEIRLPMTFTCLFVGASLSLAGLLIQTITHNPLASPYTLGVTAGASFGAAIAITMGFAVLGQTWIGVSLSALLIALFVSGFIFYLGSRKSLSATTLILVGVIMNFFFQALQQYLQYCASPEVAQIISGWTFGNLQRASWISTAVSSVTWLCALFIAFGLAWKLTALSDGTERAKGLGINTDRLRIFVFTISSVLVSSAVAFIGTVAFVGLISPHCARLILGDDQRFLILNASVIGSSLMLAASIISKLMSEGATLPVGIVTSVIGVPFLFFLLMRTQR</sequence>
<keyword evidence="7 8" id="KW-0472">Membrane</keyword>
<dbReference type="PANTHER" id="PTHR30472:SF25">
    <property type="entry name" value="ABC TRANSPORTER PERMEASE PROTEIN MJ0876-RELATED"/>
    <property type="match status" value="1"/>
</dbReference>
<dbReference type="SUPFAM" id="SSF81345">
    <property type="entry name" value="ABC transporter involved in vitamin B12 uptake, BtuC"/>
    <property type="match status" value="1"/>
</dbReference>
<evidence type="ECO:0000313" key="10">
    <source>
        <dbReference type="Proteomes" id="UP000214610"/>
    </source>
</evidence>
<feature type="transmembrane region" description="Helical" evidence="8">
    <location>
        <begin position="160"/>
        <end position="179"/>
    </location>
</feature>
<keyword evidence="10" id="KW-1185">Reference proteome</keyword>
<dbReference type="PANTHER" id="PTHR30472">
    <property type="entry name" value="FERRIC ENTEROBACTIN TRANSPORT SYSTEM PERMEASE PROTEIN"/>
    <property type="match status" value="1"/>
</dbReference>
<evidence type="ECO:0000256" key="7">
    <source>
        <dbReference type="ARBA" id="ARBA00023136"/>
    </source>
</evidence>